<evidence type="ECO:0000256" key="9">
    <source>
        <dbReference type="SAM" id="MobiDB-lite"/>
    </source>
</evidence>
<dbReference type="Proteomes" id="UP000694404">
    <property type="component" value="Unplaced"/>
</dbReference>
<feature type="region of interest" description="Disordered" evidence="9">
    <location>
        <begin position="212"/>
        <end position="258"/>
    </location>
</feature>
<name>A0A8C0H036_CHEAB</name>
<feature type="domain" description="C2H2-type" evidence="10">
    <location>
        <begin position="349"/>
        <end position="367"/>
    </location>
</feature>
<dbReference type="GO" id="GO:0005634">
    <property type="term" value="C:nucleus"/>
    <property type="evidence" value="ECO:0007669"/>
    <property type="project" value="UniProtKB-SubCell"/>
</dbReference>
<dbReference type="PANTHER" id="PTHR23226">
    <property type="entry name" value="ZINC FINGER AND SCAN DOMAIN-CONTAINING"/>
    <property type="match status" value="1"/>
</dbReference>
<organism evidence="11 12">
    <name type="scientific">Chelonoidis abingdonii</name>
    <name type="common">Abingdon island giant tortoise</name>
    <name type="synonym">Testudo abingdonii</name>
    <dbReference type="NCBI Taxonomy" id="106734"/>
    <lineage>
        <taxon>Eukaryota</taxon>
        <taxon>Metazoa</taxon>
        <taxon>Chordata</taxon>
        <taxon>Craniata</taxon>
        <taxon>Vertebrata</taxon>
        <taxon>Euteleostomi</taxon>
        <taxon>Archelosauria</taxon>
        <taxon>Testudinata</taxon>
        <taxon>Testudines</taxon>
        <taxon>Cryptodira</taxon>
        <taxon>Durocryptodira</taxon>
        <taxon>Testudinoidea</taxon>
        <taxon>Testudinidae</taxon>
        <taxon>Chelonoidis</taxon>
    </lineage>
</organism>
<reference evidence="11" key="1">
    <citation type="submission" date="2025-08" db="UniProtKB">
        <authorList>
            <consortium name="Ensembl"/>
        </authorList>
    </citation>
    <scope>IDENTIFICATION</scope>
</reference>
<feature type="region of interest" description="Disordered" evidence="9">
    <location>
        <begin position="68"/>
        <end position="95"/>
    </location>
</feature>
<dbReference type="SUPFAM" id="SSF57667">
    <property type="entry name" value="beta-beta-alpha zinc fingers"/>
    <property type="match status" value="3"/>
</dbReference>
<keyword evidence="12" id="KW-1185">Reference proteome</keyword>
<comment type="similarity">
    <text evidence="2">Belongs to the krueppel C2H2-type zinc-finger protein family.</text>
</comment>
<keyword evidence="6" id="KW-0862">Zinc</keyword>
<feature type="region of interest" description="Disordered" evidence="9">
    <location>
        <begin position="1"/>
        <end position="34"/>
    </location>
</feature>
<evidence type="ECO:0000313" key="11">
    <source>
        <dbReference type="Ensembl" id="ENSCABP00000016792.1"/>
    </source>
</evidence>
<feature type="compositionally biased region" description="Pro residues" evidence="9">
    <location>
        <begin position="10"/>
        <end position="19"/>
    </location>
</feature>
<evidence type="ECO:0000256" key="6">
    <source>
        <dbReference type="ARBA" id="ARBA00022833"/>
    </source>
</evidence>
<dbReference type="InterPro" id="IPR013087">
    <property type="entry name" value="Znf_C2H2_type"/>
</dbReference>
<keyword evidence="4" id="KW-0677">Repeat</keyword>
<keyword evidence="3" id="KW-0479">Metal-binding</keyword>
<evidence type="ECO:0000256" key="7">
    <source>
        <dbReference type="ARBA" id="ARBA00023242"/>
    </source>
</evidence>
<dbReference type="FunFam" id="3.30.160.60:FF:001498">
    <property type="entry name" value="Zinc finger protein 404"/>
    <property type="match status" value="1"/>
</dbReference>
<dbReference type="GO" id="GO:0000981">
    <property type="term" value="F:DNA-binding transcription factor activity, RNA polymerase II-specific"/>
    <property type="evidence" value="ECO:0007669"/>
    <property type="project" value="TreeGrafter"/>
</dbReference>
<evidence type="ECO:0000259" key="10">
    <source>
        <dbReference type="PROSITE" id="PS50157"/>
    </source>
</evidence>
<evidence type="ECO:0000256" key="1">
    <source>
        <dbReference type="ARBA" id="ARBA00004123"/>
    </source>
</evidence>
<dbReference type="SMART" id="SM00355">
    <property type="entry name" value="ZnF_C2H2"/>
    <property type="match status" value="4"/>
</dbReference>
<dbReference type="AlphaFoldDB" id="A0A8C0H036"/>
<evidence type="ECO:0000313" key="12">
    <source>
        <dbReference type="Proteomes" id="UP000694404"/>
    </source>
</evidence>
<dbReference type="FunFam" id="3.30.160.60:FF:002343">
    <property type="entry name" value="Zinc finger protein 33A"/>
    <property type="match status" value="1"/>
</dbReference>
<keyword evidence="5 8" id="KW-0863">Zinc-finger</keyword>
<feature type="domain" description="C2H2-type" evidence="10">
    <location>
        <begin position="316"/>
        <end position="343"/>
    </location>
</feature>
<feature type="domain" description="C2H2-type" evidence="10">
    <location>
        <begin position="368"/>
        <end position="395"/>
    </location>
</feature>
<evidence type="ECO:0000256" key="8">
    <source>
        <dbReference type="PROSITE-ProRule" id="PRU00042"/>
    </source>
</evidence>
<protein>
    <recommendedName>
        <fullName evidence="10">C2H2-type domain-containing protein</fullName>
    </recommendedName>
</protein>
<dbReference type="PROSITE" id="PS50157">
    <property type="entry name" value="ZINC_FINGER_C2H2_2"/>
    <property type="match status" value="4"/>
</dbReference>
<evidence type="ECO:0000256" key="4">
    <source>
        <dbReference type="ARBA" id="ARBA00022737"/>
    </source>
</evidence>
<dbReference type="GeneTree" id="ENSGT00940000154715"/>
<accession>A0A8C0H036</accession>
<sequence length="450" mass="50790">MGAAQVSAPTPKPPAPTLCPLPHSSSWPGPSPPALCSVHTNSQLSAERGREWARTREKVGTHCMWAGPGPQTGSGLSGSFSQDPSWQEPEDGTPERQWAELLSPQPVWGPGHQPHTAHCWSGVPAAGPAQPAAGLGFWLLDPSHVGSAPQAPLSPLPAKVNRTPDQQWADIWGNSFPNIFSHLSSTYPWFPLFIFIPASEVSLCVAGDGGMVSENTEHNPQQEETEHVEPHWEVSQRTKGDVSRSLEERHQGNQPAVKMGKSINCEENHKDLQETTPQQRILMGERKHLCPQCGKNFRSRSHLINHERIHTGERPYECCECGKNFIRRSHLIRHQRIHTGERPYECCDFRQRSELIDHQRTHTQEKPYKCDKCGKRFIRSTRLIQHQNVHNGVKPHKCPQCEKKMLPCERHTLDYKSIHTEGKSYKYSMGERTFSQKCHVVLQLHYTEVN</sequence>
<keyword evidence="7" id="KW-0539">Nucleus</keyword>
<comment type="subcellular location">
    <subcellularLocation>
        <location evidence="1">Nucleus</location>
    </subcellularLocation>
</comment>
<dbReference type="Ensembl" id="ENSCABT00000018400.1">
    <property type="protein sequence ID" value="ENSCABP00000016792.1"/>
    <property type="gene ID" value="ENSCABG00000012447.1"/>
</dbReference>
<dbReference type="GO" id="GO:0008270">
    <property type="term" value="F:zinc ion binding"/>
    <property type="evidence" value="ECO:0007669"/>
    <property type="project" value="UniProtKB-KW"/>
</dbReference>
<dbReference type="GO" id="GO:0000978">
    <property type="term" value="F:RNA polymerase II cis-regulatory region sequence-specific DNA binding"/>
    <property type="evidence" value="ECO:0007669"/>
    <property type="project" value="TreeGrafter"/>
</dbReference>
<dbReference type="PROSITE" id="PS00028">
    <property type="entry name" value="ZINC_FINGER_C2H2_1"/>
    <property type="match status" value="3"/>
</dbReference>
<evidence type="ECO:0000256" key="5">
    <source>
        <dbReference type="ARBA" id="ARBA00022771"/>
    </source>
</evidence>
<feature type="domain" description="C2H2-type" evidence="10">
    <location>
        <begin position="288"/>
        <end position="315"/>
    </location>
</feature>
<reference evidence="11" key="2">
    <citation type="submission" date="2025-09" db="UniProtKB">
        <authorList>
            <consortium name="Ensembl"/>
        </authorList>
    </citation>
    <scope>IDENTIFICATION</scope>
</reference>
<evidence type="ECO:0000256" key="3">
    <source>
        <dbReference type="ARBA" id="ARBA00022723"/>
    </source>
</evidence>
<dbReference type="InterPro" id="IPR036236">
    <property type="entry name" value="Znf_C2H2_sf"/>
</dbReference>
<dbReference type="PANTHER" id="PTHR23226:SF377">
    <property type="entry name" value="ZINC FINGER AND SCAN DOMAIN-CONTAINING PROTEIN 20"/>
    <property type="match status" value="1"/>
</dbReference>
<dbReference type="Gene3D" id="3.30.160.60">
    <property type="entry name" value="Classic Zinc Finger"/>
    <property type="match status" value="4"/>
</dbReference>
<dbReference type="FunFam" id="3.30.160.60:FF:000295">
    <property type="entry name" value="zinc finger protein 19"/>
    <property type="match status" value="1"/>
</dbReference>
<dbReference type="Pfam" id="PF00096">
    <property type="entry name" value="zf-C2H2"/>
    <property type="match status" value="3"/>
</dbReference>
<proteinExistence type="inferred from homology"/>
<evidence type="ECO:0000256" key="2">
    <source>
        <dbReference type="ARBA" id="ARBA00006991"/>
    </source>
</evidence>
<feature type="compositionally biased region" description="Basic and acidic residues" evidence="9">
    <location>
        <begin position="215"/>
        <end position="251"/>
    </location>
</feature>